<evidence type="ECO:0000313" key="3">
    <source>
        <dbReference type="EMBL" id="GAA1966438.1"/>
    </source>
</evidence>
<feature type="compositionally biased region" description="Low complexity" evidence="1">
    <location>
        <begin position="9"/>
        <end position="18"/>
    </location>
</feature>
<reference evidence="3 4" key="1">
    <citation type="journal article" date="2019" name="Int. J. Syst. Evol. Microbiol.">
        <title>The Global Catalogue of Microorganisms (GCM) 10K type strain sequencing project: providing services to taxonomists for standard genome sequencing and annotation.</title>
        <authorList>
            <consortium name="The Broad Institute Genomics Platform"/>
            <consortium name="The Broad Institute Genome Sequencing Center for Infectious Disease"/>
            <person name="Wu L."/>
            <person name="Ma J."/>
        </authorList>
    </citation>
    <scope>NUCLEOTIDE SEQUENCE [LARGE SCALE GENOMIC DNA]</scope>
    <source>
        <strain evidence="3 4">JCM 16013</strain>
    </source>
</reference>
<organism evidence="3 4">
    <name type="scientific">Catenulispora subtropica</name>
    <dbReference type="NCBI Taxonomy" id="450798"/>
    <lineage>
        <taxon>Bacteria</taxon>
        <taxon>Bacillati</taxon>
        <taxon>Actinomycetota</taxon>
        <taxon>Actinomycetes</taxon>
        <taxon>Catenulisporales</taxon>
        <taxon>Catenulisporaceae</taxon>
        <taxon>Catenulispora</taxon>
    </lineage>
</organism>
<feature type="region of interest" description="Disordered" evidence="1">
    <location>
        <begin position="348"/>
        <end position="569"/>
    </location>
</feature>
<evidence type="ECO:0008006" key="5">
    <source>
        <dbReference type="Google" id="ProtNLM"/>
    </source>
</evidence>
<keyword evidence="2" id="KW-0812">Transmembrane</keyword>
<dbReference type="EMBL" id="BAAAQM010000011">
    <property type="protein sequence ID" value="GAA1966438.1"/>
    <property type="molecule type" value="Genomic_DNA"/>
</dbReference>
<feature type="compositionally biased region" description="Low complexity" evidence="1">
    <location>
        <begin position="550"/>
        <end position="562"/>
    </location>
</feature>
<feature type="transmembrane region" description="Helical" evidence="2">
    <location>
        <begin position="269"/>
        <end position="291"/>
    </location>
</feature>
<gene>
    <name evidence="3" type="ORF">GCM10009838_25240</name>
</gene>
<sequence length="569" mass="58360">MVTAPPPATAGGSTSGSSDDPSWYDIPGQIKKAIDDFFAGLVKDALNPVLSLLGRTLLATPDVTTMGRVGQIWTGMAVLANSLYVLFVLAGAVIIMTHETLQNRYAAKQIIPRLFVGFIAGNASLALFGLVIHIADIVSEGIMGQGLDPNQAGPALANMITGSITGLGGGIFLSVLGLAVAAMAIVLLITYIVRVALAIILAVSAPLALACLALPQTEGLARLWWRASLGTLAVQMGQSLTLTAGLQVLLDPGGVNAIGLPTSGGFVDLLVFLALFWILIRIPVWVSRMIFGRAHSTLMKVGKEVLAYKAMGFVGKAFKGRGKPSGPDDAVPNRPGAALALRAAAAGGGGGGGGFRRGPSGWRPGPATVTVTRVPDPQTAHGPRALPGAGPRLAIGPGDTPAPPSGPPELGPGPRGRRAMGPNGEHPGDPRGPFAMPPGRQGRLDARQGAAADEPKPRYVQRGLFPPVPKTPRPAPASTIWPEPPAPARPRVRQDALFSRSAALAPPPPSASEPVRPARAPRAAAPPAARPTPPSPEAPVRRTAPPRPAAPAAAPAPRAPRAQQKGPTP</sequence>
<feature type="compositionally biased region" description="Pro residues" evidence="1">
    <location>
        <begin position="466"/>
        <end position="475"/>
    </location>
</feature>
<feature type="compositionally biased region" description="Low complexity" evidence="1">
    <location>
        <begin position="512"/>
        <end position="527"/>
    </location>
</feature>
<evidence type="ECO:0000313" key="4">
    <source>
        <dbReference type="Proteomes" id="UP001499854"/>
    </source>
</evidence>
<name>A0ABN2RB39_9ACTN</name>
<keyword evidence="2" id="KW-1133">Transmembrane helix</keyword>
<proteinExistence type="predicted"/>
<feature type="transmembrane region" description="Helical" evidence="2">
    <location>
        <begin position="155"/>
        <end position="188"/>
    </location>
</feature>
<feature type="compositionally biased region" description="Pro residues" evidence="1">
    <location>
        <begin position="528"/>
        <end position="537"/>
    </location>
</feature>
<feature type="transmembrane region" description="Helical" evidence="2">
    <location>
        <begin position="195"/>
        <end position="215"/>
    </location>
</feature>
<comment type="caution">
    <text evidence="3">The sequence shown here is derived from an EMBL/GenBank/DDBJ whole genome shotgun (WGS) entry which is preliminary data.</text>
</comment>
<feature type="compositionally biased region" description="Low complexity" evidence="1">
    <location>
        <begin position="357"/>
        <end position="367"/>
    </location>
</feature>
<feature type="transmembrane region" description="Helical" evidence="2">
    <location>
        <begin position="72"/>
        <end position="94"/>
    </location>
</feature>
<feature type="compositionally biased region" description="Pro residues" evidence="1">
    <location>
        <begin position="400"/>
        <end position="411"/>
    </location>
</feature>
<dbReference type="InterPro" id="IPR045782">
    <property type="entry name" value="TrbL_3"/>
</dbReference>
<protein>
    <recommendedName>
        <fullName evidence="5">TrbL/VirB6 plasmid conjugal transfer protein</fullName>
    </recommendedName>
</protein>
<evidence type="ECO:0000256" key="2">
    <source>
        <dbReference type="SAM" id="Phobius"/>
    </source>
</evidence>
<feature type="transmembrane region" description="Helical" evidence="2">
    <location>
        <begin position="114"/>
        <end position="135"/>
    </location>
</feature>
<dbReference type="Proteomes" id="UP001499854">
    <property type="component" value="Unassembled WGS sequence"/>
</dbReference>
<evidence type="ECO:0000256" key="1">
    <source>
        <dbReference type="SAM" id="MobiDB-lite"/>
    </source>
</evidence>
<feature type="region of interest" description="Disordered" evidence="1">
    <location>
        <begin position="1"/>
        <end position="22"/>
    </location>
</feature>
<keyword evidence="2" id="KW-0472">Membrane</keyword>
<keyword evidence="4" id="KW-1185">Reference proteome</keyword>
<accession>A0ABN2RB39</accession>
<dbReference type="Pfam" id="PF19590">
    <property type="entry name" value="TrbL_3"/>
    <property type="match status" value="1"/>
</dbReference>